<keyword evidence="3" id="KW-0547">Nucleotide-binding</keyword>
<protein>
    <submittedName>
        <fullName evidence="6">ABC1 kinase family protein</fullName>
        <ecNumber evidence="6">2.7.-.-</ecNumber>
    </submittedName>
</protein>
<gene>
    <name evidence="6" type="ORF">AB9R89_14350</name>
</gene>
<evidence type="ECO:0000259" key="5">
    <source>
        <dbReference type="Pfam" id="PF03109"/>
    </source>
</evidence>
<organism evidence="6 7">
    <name type="scientific">Oceanimonas smirnovii</name>
    <dbReference type="NCBI Taxonomy" id="264574"/>
    <lineage>
        <taxon>Bacteria</taxon>
        <taxon>Pseudomonadati</taxon>
        <taxon>Pseudomonadota</taxon>
        <taxon>Gammaproteobacteria</taxon>
        <taxon>Aeromonadales</taxon>
        <taxon>Aeromonadaceae</taxon>
        <taxon>Oceanimonas</taxon>
    </lineage>
</organism>
<reference evidence="6 7" key="1">
    <citation type="submission" date="2024-08" db="EMBL/GenBank/DDBJ databases">
        <title>Oceanimonas smirnovii Genome sequencing and assembly.</title>
        <authorList>
            <person name="Tang B."/>
        </authorList>
    </citation>
    <scope>NUCLEOTIDE SEQUENCE [LARGE SCALE GENOMIC DNA]</scope>
    <source>
        <strain evidence="6 7">OS2020-119</strain>
    </source>
</reference>
<dbReference type="Pfam" id="PF03109">
    <property type="entry name" value="ABC1"/>
    <property type="match status" value="1"/>
</dbReference>
<keyword evidence="7" id="KW-1185">Reference proteome</keyword>
<keyword evidence="4" id="KW-0067">ATP-binding</keyword>
<dbReference type="CDD" id="cd13970">
    <property type="entry name" value="ABC1_ADCK3"/>
    <property type="match status" value="1"/>
</dbReference>
<dbReference type="EC" id="2.7.-.-" evidence="6"/>
<dbReference type="InterPro" id="IPR051409">
    <property type="entry name" value="Atypical_kinase_ADCK"/>
</dbReference>
<accession>A0ABW7P568</accession>
<evidence type="ECO:0000256" key="4">
    <source>
        <dbReference type="ARBA" id="ARBA00022840"/>
    </source>
</evidence>
<evidence type="ECO:0000313" key="6">
    <source>
        <dbReference type="EMBL" id="MFH7566494.1"/>
    </source>
</evidence>
<sequence>MSNDKGHKVPGHRLARIGHLASLATRVAGGMLGEGARQWSRGQRPSARDLLLTPANARRVGDQLARLRGAAMKVGQLLSMDAGDLLPPELADILARLRAEGTPMPASQLAQVLKHELGEDWQRHFSHFEFRPMAAASIGQVHQAWADDGEHLAVKIQYPGIAGSIDSDVSNVATLLRISGLVPEGVNYQQLLDEARQQLHAEADYVLEARQLERFNQLLAGDERFILPRARTDISTERLLAMSFVGGKPVESLGNEPLERRNHIMALLFELLFREL</sequence>
<comment type="caution">
    <text evidence="6">The sequence shown here is derived from an EMBL/GenBank/DDBJ whole genome shotgun (WGS) entry which is preliminary data.</text>
</comment>
<dbReference type="SUPFAM" id="SSF56112">
    <property type="entry name" value="Protein kinase-like (PK-like)"/>
    <property type="match status" value="1"/>
</dbReference>
<name>A0ABW7P568_9GAMM</name>
<dbReference type="Proteomes" id="UP001610706">
    <property type="component" value="Unassembled WGS sequence"/>
</dbReference>
<dbReference type="InterPro" id="IPR011009">
    <property type="entry name" value="Kinase-like_dom_sf"/>
</dbReference>
<evidence type="ECO:0000313" key="7">
    <source>
        <dbReference type="Proteomes" id="UP001610706"/>
    </source>
</evidence>
<dbReference type="InterPro" id="IPR034646">
    <property type="entry name" value="ADCK3_dom"/>
</dbReference>
<evidence type="ECO:0000256" key="2">
    <source>
        <dbReference type="ARBA" id="ARBA00022679"/>
    </source>
</evidence>
<proteinExistence type="inferred from homology"/>
<dbReference type="EMBL" id="JBGFTR010000031">
    <property type="protein sequence ID" value="MFH7566494.1"/>
    <property type="molecule type" value="Genomic_DNA"/>
</dbReference>
<dbReference type="GO" id="GO:0016301">
    <property type="term" value="F:kinase activity"/>
    <property type="evidence" value="ECO:0007669"/>
    <property type="project" value="UniProtKB-KW"/>
</dbReference>
<dbReference type="PANTHER" id="PTHR43851">
    <property type="match status" value="1"/>
</dbReference>
<keyword evidence="6" id="KW-0418">Kinase</keyword>
<dbReference type="RefSeq" id="WP_395545878.1">
    <property type="nucleotide sequence ID" value="NZ_CP166302.1"/>
</dbReference>
<feature type="domain" description="ABC1 atypical kinase-like" evidence="5">
    <location>
        <begin position="98"/>
        <end position="275"/>
    </location>
</feature>
<dbReference type="PANTHER" id="PTHR43851:SF3">
    <property type="entry name" value="COENZYME Q8"/>
    <property type="match status" value="1"/>
</dbReference>
<keyword evidence="2 6" id="KW-0808">Transferase</keyword>
<dbReference type="InterPro" id="IPR004147">
    <property type="entry name" value="ABC1_dom"/>
</dbReference>
<evidence type="ECO:0000256" key="1">
    <source>
        <dbReference type="ARBA" id="ARBA00009670"/>
    </source>
</evidence>
<evidence type="ECO:0000256" key="3">
    <source>
        <dbReference type="ARBA" id="ARBA00022741"/>
    </source>
</evidence>
<comment type="similarity">
    <text evidence="1">Belongs to the protein kinase superfamily. ADCK protein kinase family.</text>
</comment>